<sequence length="175" mass="19014">MPRVEVELPIAVPPETAWAAVVDVEAFPACMDSVDSVTITRRTDDRHRTSAWAVRLKGSVLQWTEDEVLDPVARRFDFRQVTGDLGEFEGHWAVRPAPGGHSTVSLDVTFDIGIPLLADLLNPVAADALRENAAQMLSALERQLLANDAQLSTPVSDPASVLPPTRAAEEEPDLV</sequence>
<reference evidence="3 4" key="1">
    <citation type="submission" date="2023-10" db="EMBL/GenBank/DDBJ databases">
        <title>Characterization of rhizosphere-enriched actinobacteria from wheat plants lab-grown on chernevaya soil.</title>
        <authorList>
            <person name="Tikhonova E.N."/>
            <person name="Konopkin A."/>
            <person name="Kravchenko I.K."/>
        </authorList>
    </citation>
    <scope>NUCLEOTIDE SEQUENCE [LARGE SCALE GENOMIC DNA]</scope>
    <source>
        <strain evidence="3 4">RR29</strain>
    </source>
</reference>
<dbReference type="CDD" id="cd08861">
    <property type="entry name" value="OtcD1_ARO-CYC_like"/>
    <property type="match status" value="1"/>
</dbReference>
<accession>A0ABU4FR79</accession>
<dbReference type="EMBL" id="JAWMAJ010000227">
    <property type="protein sequence ID" value="MDV7222441.1"/>
    <property type="molecule type" value="Genomic_DNA"/>
</dbReference>
<feature type="domain" description="Coenzyme Q-binding protein COQ10 START" evidence="2">
    <location>
        <begin position="10"/>
        <end position="136"/>
    </location>
</feature>
<feature type="region of interest" description="Disordered" evidence="1">
    <location>
        <begin position="153"/>
        <end position="175"/>
    </location>
</feature>
<dbReference type="Gene3D" id="3.30.530.20">
    <property type="match status" value="1"/>
</dbReference>
<evidence type="ECO:0000256" key="1">
    <source>
        <dbReference type="SAM" id="MobiDB-lite"/>
    </source>
</evidence>
<evidence type="ECO:0000313" key="3">
    <source>
        <dbReference type="EMBL" id="MDV7222441.1"/>
    </source>
</evidence>
<keyword evidence="4" id="KW-1185">Reference proteome</keyword>
<dbReference type="Proteomes" id="UP001187346">
    <property type="component" value="Unassembled WGS sequence"/>
</dbReference>
<comment type="caution">
    <text evidence="3">The sequence shown here is derived from an EMBL/GenBank/DDBJ whole genome shotgun (WGS) entry which is preliminary data.</text>
</comment>
<organism evidence="3 4">
    <name type="scientific">Streptomyces prunicolor</name>
    <dbReference type="NCBI Taxonomy" id="67348"/>
    <lineage>
        <taxon>Bacteria</taxon>
        <taxon>Bacillati</taxon>
        <taxon>Actinomycetota</taxon>
        <taxon>Actinomycetes</taxon>
        <taxon>Kitasatosporales</taxon>
        <taxon>Streptomycetaceae</taxon>
        <taxon>Streptomyces</taxon>
    </lineage>
</organism>
<dbReference type="InterPro" id="IPR023393">
    <property type="entry name" value="START-like_dom_sf"/>
</dbReference>
<protein>
    <submittedName>
        <fullName evidence="3">Aromatase/cyclase</fullName>
    </submittedName>
</protein>
<dbReference type="RefSeq" id="WP_019060247.1">
    <property type="nucleotide sequence ID" value="NZ_JAWMAJ010000227.1"/>
</dbReference>
<evidence type="ECO:0000259" key="2">
    <source>
        <dbReference type="Pfam" id="PF03364"/>
    </source>
</evidence>
<gene>
    <name evidence="3" type="ORF">R5A26_41565</name>
</gene>
<name>A0ABU4FR79_9ACTN</name>
<proteinExistence type="predicted"/>
<evidence type="ECO:0000313" key="4">
    <source>
        <dbReference type="Proteomes" id="UP001187346"/>
    </source>
</evidence>
<dbReference type="InterPro" id="IPR005031">
    <property type="entry name" value="COQ10_START"/>
</dbReference>
<dbReference type="Pfam" id="PF03364">
    <property type="entry name" value="Polyketide_cyc"/>
    <property type="match status" value="1"/>
</dbReference>
<dbReference type="SUPFAM" id="SSF55961">
    <property type="entry name" value="Bet v1-like"/>
    <property type="match status" value="1"/>
</dbReference>